<evidence type="ECO:0000256" key="1">
    <source>
        <dbReference type="ARBA" id="ARBA00006226"/>
    </source>
</evidence>
<name>A0A552EK20_MICAE</name>
<evidence type="ECO:0000256" key="2">
    <source>
        <dbReference type="ARBA" id="ARBA00022649"/>
    </source>
</evidence>
<keyword evidence="2" id="KW-1277">Toxin-antitoxin system</keyword>
<sequence length="104" mass="11914">MNRYIIAPSASQDLNKIADYFLAVNVEAGEKLLIKFSQKCQQSARFPNLGRSYSHIRPSLRDLPLDGYIIFYRVTDDTVEILRIVSGRQDLEALVSDFCQLFLI</sequence>
<reference evidence="3 4" key="1">
    <citation type="submission" date="2019-01" db="EMBL/GenBank/DDBJ databases">
        <title>Coherence of Microcystis species and biogeography revealed through population genomics.</title>
        <authorList>
            <person name="Perez-Carrascal O.M."/>
            <person name="Terrat Y."/>
            <person name="Giani A."/>
            <person name="Fortin N."/>
            <person name="Tromas N."/>
            <person name="Shapiro B.J."/>
        </authorList>
    </citation>
    <scope>NUCLEOTIDE SEQUENCE [LARGE SCALE GENOMIC DNA]</scope>
    <source>
        <strain evidence="3">Ma_MB_S_20031200_S102</strain>
    </source>
</reference>
<proteinExistence type="inferred from homology"/>
<dbReference type="AlphaFoldDB" id="A0A552EK20"/>
<comment type="caution">
    <text evidence="3">The sequence shown here is derived from an EMBL/GenBank/DDBJ whole genome shotgun (WGS) entry which is preliminary data.</text>
</comment>
<dbReference type="PANTHER" id="PTHR33755:SF6">
    <property type="entry name" value="PLASMID STABILIZATION SYSTEM PROTEIN"/>
    <property type="match status" value="1"/>
</dbReference>
<dbReference type="Gene3D" id="3.30.2310.20">
    <property type="entry name" value="RelE-like"/>
    <property type="match status" value="1"/>
</dbReference>
<comment type="similarity">
    <text evidence="1">Belongs to the RelE toxin family.</text>
</comment>
<dbReference type="InterPro" id="IPR007712">
    <property type="entry name" value="RelE/ParE_toxin"/>
</dbReference>
<protein>
    <submittedName>
        <fullName evidence="3">Type II toxin-antitoxin system RelE/ParE family toxin</fullName>
    </submittedName>
</protein>
<dbReference type="Pfam" id="PF05016">
    <property type="entry name" value="ParE_toxin"/>
    <property type="match status" value="1"/>
</dbReference>
<dbReference type="InterPro" id="IPR035093">
    <property type="entry name" value="RelE/ParE_toxin_dom_sf"/>
</dbReference>
<accession>A0A552EK20</accession>
<dbReference type="Proteomes" id="UP000317708">
    <property type="component" value="Unassembled WGS sequence"/>
</dbReference>
<organism evidence="3 4">
    <name type="scientific">Microcystis aeruginosa Ma_MB_S_20031200_S102</name>
    <dbReference type="NCBI Taxonomy" id="2486254"/>
    <lineage>
        <taxon>Bacteria</taxon>
        <taxon>Bacillati</taxon>
        <taxon>Cyanobacteriota</taxon>
        <taxon>Cyanophyceae</taxon>
        <taxon>Oscillatoriophycideae</taxon>
        <taxon>Chroococcales</taxon>
        <taxon>Microcystaceae</taxon>
        <taxon>Microcystis</taxon>
    </lineage>
</organism>
<evidence type="ECO:0000313" key="4">
    <source>
        <dbReference type="Proteomes" id="UP000317708"/>
    </source>
</evidence>
<evidence type="ECO:0000313" key="3">
    <source>
        <dbReference type="EMBL" id="TRU34825.1"/>
    </source>
</evidence>
<dbReference type="PANTHER" id="PTHR33755">
    <property type="entry name" value="TOXIN PARE1-RELATED"/>
    <property type="match status" value="1"/>
</dbReference>
<gene>
    <name evidence="3" type="ORF">EWV92_14715</name>
</gene>
<dbReference type="EMBL" id="SFBI01000127">
    <property type="protein sequence ID" value="TRU34825.1"/>
    <property type="molecule type" value="Genomic_DNA"/>
</dbReference>
<dbReference type="InterPro" id="IPR051803">
    <property type="entry name" value="TA_system_RelE-like_toxin"/>
</dbReference>